<accession>A0A291P967</accession>
<dbReference type="AlphaFoldDB" id="A0A291P967"/>
<dbReference type="Proteomes" id="UP000219993">
    <property type="component" value="Chromosome"/>
</dbReference>
<dbReference type="EMBL" id="CP021435">
    <property type="protein sequence ID" value="ATJ83392.1"/>
    <property type="molecule type" value="Genomic_DNA"/>
</dbReference>
<evidence type="ECO:0000256" key="1">
    <source>
        <dbReference type="SAM" id="MobiDB-lite"/>
    </source>
</evidence>
<evidence type="ECO:0000313" key="3">
    <source>
        <dbReference type="Proteomes" id="UP000219993"/>
    </source>
</evidence>
<dbReference type="OrthoDB" id="6146809at2"/>
<name>A0A291P967_9GAMM</name>
<proteinExistence type="predicted"/>
<protein>
    <submittedName>
        <fullName evidence="2">Uncharacterized protein</fullName>
    </submittedName>
</protein>
<dbReference type="RefSeq" id="WP_153045789.1">
    <property type="nucleotide sequence ID" value="NZ_BAAADT010000031.1"/>
</dbReference>
<feature type="compositionally biased region" description="Polar residues" evidence="1">
    <location>
        <begin position="1"/>
        <end position="12"/>
    </location>
</feature>
<evidence type="ECO:0000313" key="2">
    <source>
        <dbReference type="EMBL" id="ATJ83392.1"/>
    </source>
</evidence>
<reference evidence="2 3" key="1">
    <citation type="journal article" date="2017" name="Sci. Rep.">
        <title>Revealing the Saline Adaptation Strategies of the Halophilic Bacterium Halomonas beimenensis through High-throughput Omics and Transposon Mutagenesis Approaches.</title>
        <authorList>
            <person name="Chen Y.H."/>
            <person name="Lin S.S."/>
            <person name="Shyu Y.T."/>
        </authorList>
    </citation>
    <scope>NUCLEOTIDE SEQUENCE [LARGE SCALE GENOMIC DNA]</scope>
    <source>
        <strain evidence="2 3">NTU-111</strain>
    </source>
</reference>
<feature type="region of interest" description="Disordered" evidence="1">
    <location>
        <begin position="1"/>
        <end position="24"/>
    </location>
</feature>
<sequence length="267" mass="30958">MSNNPLPATTSISEKKGGEHNQHLTNRNLTIPDYYHQISSIPLEDYIERLKSTLCETYFHISRKPPTIGSPPPKKNEEELANKLFHQEYSSAERAIFSGTPASDYQKFLELALFEKTGEEITRLFSTSFMWLVCSDLLAQEGLRDQSWAALVELASLEPRLEDACIAEQKRWEKLLQQEYGRLANQKLKHLKHHLIDLLYEDCPDNGWRSVKSAAYKLAPKILDYHEKSDHRSVIKLLQCDVERMTTNWMYKNTEAKEAFKKVRNLS</sequence>
<feature type="compositionally biased region" description="Basic and acidic residues" evidence="1">
    <location>
        <begin position="13"/>
        <end position="22"/>
    </location>
</feature>
<keyword evidence="3" id="KW-1185">Reference proteome</keyword>
<gene>
    <name evidence="2" type="ORF">BEI_2405</name>
</gene>
<organism evidence="2 3">
    <name type="scientific">Halomonas beimenensis</name>
    <dbReference type="NCBI Taxonomy" id="475662"/>
    <lineage>
        <taxon>Bacteria</taxon>
        <taxon>Pseudomonadati</taxon>
        <taxon>Pseudomonadota</taxon>
        <taxon>Gammaproteobacteria</taxon>
        <taxon>Oceanospirillales</taxon>
        <taxon>Halomonadaceae</taxon>
        <taxon>Halomonas</taxon>
    </lineage>
</organism>
<dbReference type="KEGG" id="hbe:BEI_2405"/>